<comment type="caution">
    <text evidence="4">The sequence shown here is derived from an EMBL/GenBank/DDBJ whole genome shotgun (WGS) entry which is preliminary data.</text>
</comment>
<dbReference type="Gene3D" id="1.10.357.10">
    <property type="entry name" value="Tetracycline Repressor, domain 2"/>
    <property type="match status" value="1"/>
</dbReference>
<dbReference type="PROSITE" id="PS50977">
    <property type="entry name" value="HTH_TETR_2"/>
    <property type="match status" value="1"/>
</dbReference>
<dbReference type="PRINTS" id="PR00455">
    <property type="entry name" value="HTHTETR"/>
</dbReference>
<dbReference type="RefSeq" id="WP_364026660.1">
    <property type="nucleotide sequence ID" value="NZ_JBFATD010000016.1"/>
</dbReference>
<dbReference type="SUPFAM" id="SSF48498">
    <property type="entry name" value="Tetracyclin repressor-like, C-terminal domain"/>
    <property type="match status" value="1"/>
</dbReference>
<organism evidence="4 5">
    <name type="scientific">Streptomyces werraensis</name>
    <dbReference type="NCBI Taxonomy" id="68284"/>
    <lineage>
        <taxon>Bacteria</taxon>
        <taxon>Bacillati</taxon>
        <taxon>Actinomycetota</taxon>
        <taxon>Actinomycetes</taxon>
        <taxon>Kitasatosporales</taxon>
        <taxon>Streptomycetaceae</taxon>
        <taxon>Streptomyces</taxon>
    </lineage>
</organism>
<evidence type="ECO:0000259" key="3">
    <source>
        <dbReference type="PROSITE" id="PS50977"/>
    </source>
</evidence>
<dbReference type="Proteomes" id="UP001552527">
    <property type="component" value="Unassembled WGS sequence"/>
</dbReference>
<reference evidence="4 5" key="1">
    <citation type="submission" date="2024-06" db="EMBL/GenBank/DDBJ databases">
        <title>The Natural Products Discovery Center: Release of the First 8490 Sequenced Strains for Exploring Actinobacteria Biosynthetic Diversity.</title>
        <authorList>
            <person name="Kalkreuter E."/>
            <person name="Kautsar S.A."/>
            <person name="Yang D."/>
            <person name="Bader C.D."/>
            <person name="Teijaro C.N."/>
            <person name="Fluegel L."/>
            <person name="Davis C.M."/>
            <person name="Simpson J.R."/>
            <person name="Lauterbach L."/>
            <person name="Steele A.D."/>
            <person name="Gui C."/>
            <person name="Meng S."/>
            <person name="Li G."/>
            <person name="Viehrig K."/>
            <person name="Ye F."/>
            <person name="Su P."/>
            <person name="Kiefer A.F."/>
            <person name="Nichols A."/>
            <person name="Cepeda A.J."/>
            <person name="Yan W."/>
            <person name="Fan B."/>
            <person name="Jiang Y."/>
            <person name="Adhikari A."/>
            <person name="Zheng C.-J."/>
            <person name="Schuster L."/>
            <person name="Cowan T.M."/>
            <person name="Smanski M.J."/>
            <person name="Chevrette M.G."/>
            <person name="De Carvalho L.P.S."/>
            <person name="Shen B."/>
        </authorList>
    </citation>
    <scope>NUCLEOTIDE SEQUENCE [LARGE SCALE GENOMIC DNA]</scope>
    <source>
        <strain evidence="4 5">NPDC052768</strain>
    </source>
</reference>
<keyword evidence="5" id="KW-1185">Reference proteome</keyword>
<gene>
    <name evidence="4" type="ORF">AB0K95_30220</name>
</gene>
<dbReference type="EMBL" id="JBFATE010000016">
    <property type="protein sequence ID" value="MEV5249511.1"/>
    <property type="molecule type" value="Genomic_DNA"/>
</dbReference>
<evidence type="ECO:0000256" key="2">
    <source>
        <dbReference type="PROSITE-ProRule" id="PRU00335"/>
    </source>
</evidence>
<evidence type="ECO:0000313" key="4">
    <source>
        <dbReference type="EMBL" id="MEV5249511.1"/>
    </source>
</evidence>
<sequence length="234" mass="25023">MDNRSRILQAATELLEASANADVVTRSVADRAGVQQPVIYRIFGDKDSLLAAVVDHGLNQYLAAKRAMEATPDPVADLVRGWDQHTQFALEHPNVYRLMAAPGLASAPQALGEMHKLLRAILERVAQAGRLAVTPERAADIIMSANTGVALALLTRSETQPSTELSDQVRDIVLAGVLTPDPGAAPSHGTATTVQVATTLAALLRATPPQSFTPAERELLAEWLTKLTHDAAFR</sequence>
<evidence type="ECO:0000313" key="5">
    <source>
        <dbReference type="Proteomes" id="UP001552527"/>
    </source>
</evidence>
<dbReference type="Pfam" id="PF00440">
    <property type="entry name" value="TetR_N"/>
    <property type="match status" value="1"/>
</dbReference>
<name>A0ABV3JP47_9ACTN</name>
<protein>
    <submittedName>
        <fullName evidence="4">TetR/AcrR family transcriptional regulator</fullName>
    </submittedName>
</protein>
<dbReference type="InterPro" id="IPR050109">
    <property type="entry name" value="HTH-type_TetR-like_transc_reg"/>
</dbReference>
<dbReference type="InterPro" id="IPR001647">
    <property type="entry name" value="HTH_TetR"/>
</dbReference>
<feature type="DNA-binding region" description="H-T-H motif" evidence="2">
    <location>
        <begin position="24"/>
        <end position="43"/>
    </location>
</feature>
<feature type="domain" description="HTH tetR-type" evidence="3">
    <location>
        <begin position="1"/>
        <end position="61"/>
    </location>
</feature>
<accession>A0ABV3JP47</accession>
<dbReference type="InterPro" id="IPR036271">
    <property type="entry name" value="Tet_transcr_reg_TetR-rel_C_sf"/>
</dbReference>
<dbReference type="PANTHER" id="PTHR30055">
    <property type="entry name" value="HTH-TYPE TRANSCRIPTIONAL REGULATOR RUTR"/>
    <property type="match status" value="1"/>
</dbReference>
<evidence type="ECO:0000256" key="1">
    <source>
        <dbReference type="ARBA" id="ARBA00023125"/>
    </source>
</evidence>
<proteinExistence type="predicted"/>
<dbReference type="PANTHER" id="PTHR30055:SF220">
    <property type="entry name" value="TETR-FAMILY REGULATORY PROTEIN"/>
    <property type="match status" value="1"/>
</dbReference>
<dbReference type="SUPFAM" id="SSF46689">
    <property type="entry name" value="Homeodomain-like"/>
    <property type="match status" value="1"/>
</dbReference>
<keyword evidence="1 2" id="KW-0238">DNA-binding</keyword>
<dbReference type="InterPro" id="IPR009057">
    <property type="entry name" value="Homeodomain-like_sf"/>
</dbReference>